<dbReference type="PANTHER" id="PTHR15555:SF0">
    <property type="entry name" value="ZINC FINGER HIT DOMAIN-CONTAINING PROTEIN 2"/>
    <property type="match status" value="1"/>
</dbReference>
<dbReference type="PROSITE" id="PS51083">
    <property type="entry name" value="ZF_HIT"/>
    <property type="match status" value="1"/>
</dbReference>
<proteinExistence type="predicted"/>
<keyword evidence="1" id="KW-0479">Metal-binding</keyword>
<dbReference type="Gene3D" id="3.30.60.190">
    <property type="match status" value="1"/>
</dbReference>
<reference evidence="5" key="1">
    <citation type="submission" date="2025-08" db="UniProtKB">
        <authorList>
            <consortium name="RefSeq"/>
        </authorList>
    </citation>
    <scope>IDENTIFICATION</scope>
</reference>
<keyword evidence="1" id="KW-0863">Zinc-finger</keyword>
<dbReference type="Pfam" id="PF04438">
    <property type="entry name" value="zf-HIT"/>
    <property type="match status" value="1"/>
</dbReference>
<protein>
    <submittedName>
        <fullName evidence="5">Zinc finger HIT domain-containing protein 2-like</fullName>
    </submittedName>
</protein>
<accession>A0ABM1EJP2</accession>
<dbReference type="RefSeq" id="XP_014672413.1">
    <property type="nucleotide sequence ID" value="XM_014816927.1"/>
</dbReference>
<evidence type="ECO:0000313" key="5">
    <source>
        <dbReference type="RefSeq" id="XP_014672413.1"/>
    </source>
</evidence>
<gene>
    <name evidence="5" type="primary">LOC106812917</name>
</gene>
<feature type="region of interest" description="Disordered" evidence="2">
    <location>
        <begin position="1"/>
        <end position="24"/>
    </location>
</feature>
<organism evidence="4 5">
    <name type="scientific">Priapulus caudatus</name>
    <name type="common">Priapulid worm</name>
    <dbReference type="NCBI Taxonomy" id="37621"/>
    <lineage>
        <taxon>Eukaryota</taxon>
        <taxon>Metazoa</taxon>
        <taxon>Ecdysozoa</taxon>
        <taxon>Scalidophora</taxon>
        <taxon>Priapulida</taxon>
        <taxon>Priapulimorpha</taxon>
        <taxon>Priapulimorphida</taxon>
        <taxon>Priapulidae</taxon>
        <taxon>Priapulus</taxon>
    </lineage>
</organism>
<keyword evidence="1" id="KW-0862">Zinc</keyword>
<name>A0ABM1EJP2_PRICU</name>
<dbReference type="InterPro" id="IPR007529">
    <property type="entry name" value="Znf_HIT"/>
</dbReference>
<dbReference type="PANTHER" id="PTHR15555">
    <property type="entry name" value="ZINC FINGER HIT DOMAIN CONTAINING PROTEIN 2 PROTEIN FON -RELATED"/>
    <property type="match status" value="1"/>
</dbReference>
<dbReference type="InterPro" id="IPR039646">
    <property type="entry name" value="ZNHIT2"/>
</dbReference>
<evidence type="ECO:0000313" key="4">
    <source>
        <dbReference type="Proteomes" id="UP000695022"/>
    </source>
</evidence>
<dbReference type="SUPFAM" id="SSF144232">
    <property type="entry name" value="HIT/MYND zinc finger-like"/>
    <property type="match status" value="1"/>
</dbReference>
<evidence type="ECO:0000259" key="3">
    <source>
        <dbReference type="PROSITE" id="PS51083"/>
    </source>
</evidence>
<evidence type="ECO:0000256" key="2">
    <source>
        <dbReference type="SAM" id="MobiDB-lite"/>
    </source>
</evidence>
<evidence type="ECO:0000256" key="1">
    <source>
        <dbReference type="PROSITE-ProRule" id="PRU00453"/>
    </source>
</evidence>
<keyword evidence="4" id="KW-1185">Reference proteome</keyword>
<dbReference type="Proteomes" id="UP000695022">
    <property type="component" value="Unplaced"/>
</dbReference>
<feature type="domain" description="HIT-type" evidence="3">
    <location>
        <begin position="27"/>
        <end position="60"/>
    </location>
</feature>
<dbReference type="CDD" id="cd23024">
    <property type="entry name" value="zf-HIT_ZNHIT2-3"/>
    <property type="match status" value="1"/>
</dbReference>
<dbReference type="GeneID" id="106812917"/>
<sequence length="407" mass="46301">METSSNQSCFPDENVSASTSQSTTGSCNMCLNAEAKYTCPRCCVRYCSITCYKDKKHESCSEQFYKDCCMQELNQFKVSPDNKSKMVDILKRLHEEEKEAGDFESANEQPDIEDRLAGLNLDTDSDEIWNRLTPEERNEFESLVNASKLERLVEIWEPWWNKQDQTLIQDVEKNVLEELLERCPEIPKTIPKIGQLLRMKPSQLLGNNIVATLYAYAYIARLYNGDYISLAVQAAETMLNLCKVLSSGYNYSTVSEALIASVDSSSQSARLNSREYSTAIVLDVCRIMEGPSKDMPLHYIIASLSEIHNLFTIAKKSLKTAKIQGGTSEENALLKKKCGVILKKLDFYLSWVQDYGLELQGLLPDIQIQHKLMEVDMFAIQEQQKQVEKCMADLKPVCVEHKLIEEL</sequence>